<protein>
    <submittedName>
        <fullName evidence="3">CAAX amino protease</fullName>
    </submittedName>
</protein>
<keyword evidence="3" id="KW-0378">Hydrolase</keyword>
<keyword evidence="3" id="KW-0645">Protease</keyword>
<name>A0A919IJF9_9ACTN</name>
<feature type="transmembrane region" description="Helical" evidence="1">
    <location>
        <begin position="157"/>
        <end position="176"/>
    </location>
</feature>
<dbReference type="PANTHER" id="PTHR39430">
    <property type="entry name" value="MEMBRANE-ASSOCIATED PROTEASE-RELATED"/>
    <property type="match status" value="1"/>
</dbReference>
<feature type="transmembrane region" description="Helical" evidence="1">
    <location>
        <begin position="214"/>
        <end position="238"/>
    </location>
</feature>
<dbReference type="EMBL" id="BOMH01000036">
    <property type="protein sequence ID" value="GID66914.1"/>
    <property type="molecule type" value="Genomic_DNA"/>
</dbReference>
<proteinExistence type="predicted"/>
<accession>A0A919IJF9</accession>
<dbReference type="Proteomes" id="UP000619479">
    <property type="component" value="Unassembled WGS sequence"/>
</dbReference>
<dbReference type="GO" id="GO:0006508">
    <property type="term" value="P:proteolysis"/>
    <property type="evidence" value="ECO:0007669"/>
    <property type="project" value="UniProtKB-KW"/>
</dbReference>
<dbReference type="Pfam" id="PF02517">
    <property type="entry name" value="Rce1-like"/>
    <property type="match status" value="1"/>
</dbReference>
<keyword evidence="4" id="KW-1185">Reference proteome</keyword>
<dbReference type="GO" id="GO:0080120">
    <property type="term" value="P:CAAX-box protein maturation"/>
    <property type="evidence" value="ECO:0007669"/>
    <property type="project" value="UniProtKB-ARBA"/>
</dbReference>
<gene>
    <name evidence="3" type="ORF">Acy02nite_47950</name>
</gene>
<feature type="transmembrane region" description="Helical" evidence="1">
    <location>
        <begin position="22"/>
        <end position="40"/>
    </location>
</feature>
<dbReference type="RefSeq" id="WP_203744031.1">
    <property type="nucleotide sequence ID" value="NZ_BAAAUC010000001.1"/>
</dbReference>
<reference evidence="3" key="1">
    <citation type="submission" date="2021-01" db="EMBL/GenBank/DDBJ databases">
        <title>Whole genome shotgun sequence of Actinoplanes cyaneus NBRC 14990.</title>
        <authorList>
            <person name="Komaki H."/>
            <person name="Tamura T."/>
        </authorList>
    </citation>
    <scope>NUCLEOTIDE SEQUENCE</scope>
    <source>
        <strain evidence="3">NBRC 14990</strain>
    </source>
</reference>
<dbReference type="PANTHER" id="PTHR39430:SF1">
    <property type="entry name" value="PROTEASE"/>
    <property type="match status" value="1"/>
</dbReference>
<evidence type="ECO:0000259" key="2">
    <source>
        <dbReference type="Pfam" id="PF02517"/>
    </source>
</evidence>
<organism evidence="3 4">
    <name type="scientific">Actinoplanes cyaneus</name>
    <dbReference type="NCBI Taxonomy" id="52696"/>
    <lineage>
        <taxon>Bacteria</taxon>
        <taxon>Bacillati</taxon>
        <taxon>Actinomycetota</taxon>
        <taxon>Actinomycetes</taxon>
        <taxon>Micromonosporales</taxon>
        <taxon>Micromonosporaceae</taxon>
        <taxon>Actinoplanes</taxon>
    </lineage>
</organism>
<keyword evidence="1" id="KW-1133">Transmembrane helix</keyword>
<feature type="transmembrane region" description="Helical" evidence="1">
    <location>
        <begin position="182"/>
        <end position="202"/>
    </location>
</feature>
<keyword evidence="1" id="KW-0472">Membrane</keyword>
<feature type="domain" description="CAAX prenyl protease 2/Lysostaphin resistance protein A-like" evidence="2">
    <location>
        <begin position="128"/>
        <end position="218"/>
    </location>
</feature>
<keyword evidence="1" id="KW-0812">Transmembrane</keyword>
<dbReference type="InterPro" id="IPR003675">
    <property type="entry name" value="Rce1/LyrA-like_dom"/>
</dbReference>
<feature type="transmembrane region" description="Helical" evidence="1">
    <location>
        <begin position="52"/>
        <end position="72"/>
    </location>
</feature>
<dbReference type="AlphaFoldDB" id="A0A919IJF9"/>
<sequence length="284" mass="29869">MSNETAEASPTRSGPPRWLRPLGARLVFLLVVFLAFESLLTPLLTAAARNPVTGILAGVAAAATALYAYAKLVSWLEERDTPEISRATARPQLIRGTLIGVGLFCLTLALMFVSNAYRLHGGSFGDMIGTFGLMLGVAVIEELLFRGVLFRIVEERWGSTIALIVSGVLFGGLHLLNPDATVWGALAVAIEGGLLAGAAYAATRTLWLPIGIHLGWNFAESGIFGATVSGADTTVGGLFTGTPHGPAILSGGEFGPEASIWAVLIGGVAAYLLVRKARKRGNWR</sequence>
<evidence type="ECO:0000313" key="3">
    <source>
        <dbReference type="EMBL" id="GID66914.1"/>
    </source>
</evidence>
<comment type="caution">
    <text evidence="3">The sequence shown here is derived from an EMBL/GenBank/DDBJ whole genome shotgun (WGS) entry which is preliminary data.</text>
</comment>
<dbReference type="GO" id="GO:0004175">
    <property type="term" value="F:endopeptidase activity"/>
    <property type="evidence" value="ECO:0007669"/>
    <property type="project" value="UniProtKB-ARBA"/>
</dbReference>
<evidence type="ECO:0000313" key="4">
    <source>
        <dbReference type="Proteomes" id="UP000619479"/>
    </source>
</evidence>
<feature type="transmembrane region" description="Helical" evidence="1">
    <location>
        <begin position="258"/>
        <end position="274"/>
    </location>
</feature>
<feature type="transmembrane region" description="Helical" evidence="1">
    <location>
        <begin position="93"/>
        <end position="112"/>
    </location>
</feature>
<evidence type="ECO:0000256" key="1">
    <source>
        <dbReference type="SAM" id="Phobius"/>
    </source>
</evidence>
<feature type="transmembrane region" description="Helical" evidence="1">
    <location>
        <begin position="124"/>
        <end position="145"/>
    </location>
</feature>